<protein>
    <submittedName>
        <fullName evidence="1">Uncharacterized protein</fullName>
    </submittedName>
</protein>
<keyword evidence="2" id="KW-1185">Reference proteome</keyword>
<evidence type="ECO:0000313" key="2">
    <source>
        <dbReference type="Proteomes" id="UP000299102"/>
    </source>
</evidence>
<name>A0A4C1TI74_EUMVA</name>
<reference evidence="1 2" key="1">
    <citation type="journal article" date="2019" name="Commun. Biol.">
        <title>The bagworm genome reveals a unique fibroin gene that provides high tensile strength.</title>
        <authorList>
            <person name="Kono N."/>
            <person name="Nakamura H."/>
            <person name="Ohtoshi R."/>
            <person name="Tomita M."/>
            <person name="Numata K."/>
            <person name="Arakawa K."/>
        </authorList>
    </citation>
    <scope>NUCLEOTIDE SEQUENCE [LARGE SCALE GENOMIC DNA]</scope>
</reference>
<gene>
    <name evidence="1" type="ORF">EVAR_93102_1</name>
</gene>
<organism evidence="1 2">
    <name type="scientific">Eumeta variegata</name>
    <name type="common">Bagworm moth</name>
    <name type="synonym">Eumeta japonica</name>
    <dbReference type="NCBI Taxonomy" id="151549"/>
    <lineage>
        <taxon>Eukaryota</taxon>
        <taxon>Metazoa</taxon>
        <taxon>Ecdysozoa</taxon>
        <taxon>Arthropoda</taxon>
        <taxon>Hexapoda</taxon>
        <taxon>Insecta</taxon>
        <taxon>Pterygota</taxon>
        <taxon>Neoptera</taxon>
        <taxon>Endopterygota</taxon>
        <taxon>Lepidoptera</taxon>
        <taxon>Glossata</taxon>
        <taxon>Ditrysia</taxon>
        <taxon>Tineoidea</taxon>
        <taxon>Psychidae</taxon>
        <taxon>Oiketicinae</taxon>
        <taxon>Eumeta</taxon>
    </lineage>
</organism>
<accession>A0A4C1TI74</accession>
<proteinExistence type="predicted"/>
<dbReference type="AlphaFoldDB" id="A0A4C1TI74"/>
<sequence>MDVNETREKHKDRTIWKPIASAYSSGKWASEERRLRTGRYWVFDPDHGRVGQVFILSQIKSLTPFYGEHGKPSVPDHSHRRWRRSLAACNHRVSVKH</sequence>
<comment type="caution">
    <text evidence="1">The sequence shown here is derived from an EMBL/GenBank/DDBJ whole genome shotgun (WGS) entry which is preliminary data.</text>
</comment>
<evidence type="ECO:0000313" key="1">
    <source>
        <dbReference type="EMBL" id="GBP13137.1"/>
    </source>
</evidence>
<dbReference type="EMBL" id="BGZK01000055">
    <property type="protein sequence ID" value="GBP13137.1"/>
    <property type="molecule type" value="Genomic_DNA"/>
</dbReference>
<dbReference type="Proteomes" id="UP000299102">
    <property type="component" value="Unassembled WGS sequence"/>
</dbReference>